<evidence type="ECO:0000313" key="5">
    <source>
        <dbReference type="Proteomes" id="UP000001744"/>
    </source>
</evidence>
<feature type="region of interest" description="Disordered" evidence="2">
    <location>
        <begin position="27"/>
        <end position="157"/>
    </location>
</feature>
<feature type="compositionally biased region" description="Polar residues" evidence="2">
    <location>
        <begin position="101"/>
        <end position="117"/>
    </location>
</feature>
<dbReference type="STRING" id="402676.B6K5J3"/>
<accession>B6K5J3</accession>
<dbReference type="GeneID" id="7051583"/>
<dbReference type="JaponicusDB" id="SJAG_03966">
    <property type="gene designation" value="saf2"/>
</dbReference>
<feature type="compositionally biased region" description="Basic and acidic residues" evidence="2">
    <location>
        <begin position="40"/>
        <end position="55"/>
    </location>
</feature>
<evidence type="ECO:0000313" key="3">
    <source>
        <dbReference type="EMBL" id="EEB08797.1"/>
    </source>
</evidence>
<dbReference type="OrthoDB" id="2444812at2759"/>
<dbReference type="GO" id="GO:0045292">
    <property type="term" value="P:mRNA cis splicing, via spliceosome"/>
    <property type="evidence" value="ECO:0007669"/>
    <property type="project" value="EnsemblFungi"/>
</dbReference>
<evidence type="ECO:0000313" key="4">
    <source>
        <dbReference type="JaponicusDB" id="SJAG_03966"/>
    </source>
</evidence>
<reference evidence="3 5" key="1">
    <citation type="journal article" date="2011" name="Science">
        <title>Comparative functional genomics of the fission yeasts.</title>
        <authorList>
            <person name="Rhind N."/>
            <person name="Chen Z."/>
            <person name="Yassour M."/>
            <person name="Thompson D.A."/>
            <person name="Haas B.J."/>
            <person name="Habib N."/>
            <person name="Wapinski I."/>
            <person name="Roy S."/>
            <person name="Lin M.F."/>
            <person name="Heiman D.I."/>
            <person name="Young S.K."/>
            <person name="Furuya K."/>
            <person name="Guo Y."/>
            <person name="Pidoux A."/>
            <person name="Chen H.M."/>
            <person name="Robbertse B."/>
            <person name="Goldberg J.M."/>
            <person name="Aoki K."/>
            <person name="Bayne E.H."/>
            <person name="Berlin A.M."/>
            <person name="Desjardins C.A."/>
            <person name="Dobbs E."/>
            <person name="Dukaj L."/>
            <person name="Fan L."/>
            <person name="FitzGerald M.G."/>
            <person name="French C."/>
            <person name="Gujja S."/>
            <person name="Hansen K."/>
            <person name="Keifenheim D."/>
            <person name="Levin J.Z."/>
            <person name="Mosher R.A."/>
            <person name="Mueller C.A."/>
            <person name="Pfiffner J."/>
            <person name="Priest M."/>
            <person name="Russ C."/>
            <person name="Smialowska A."/>
            <person name="Swoboda P."/>
            <person name="Sykes S.M."/>
            <person name="Vaughn M."/>
            <person name="Vengrova S."/>
            <person name="Yoder R."/>
            <person name="Zeng Q."/>
            <person name="Allshire R."/>
            <person name="Baulcombe D."/>
            <person name="Birren B.W."/>
            <person name="Brown W."/>
            <person name="Ekwall K."/>
            <person name="Kellis M."/>
            <person name="Leatherwood J."/>
            <person name="Levin H."/>
            <person name="Margalit H."/>
            <person name="Martienssen R."/>
            <person name="Nieduszynski C.A."/>
            <person name="Spatafora J.W."/>
            <person name="Friedman N."/>
            <person name="Dalgaard J.Z."/>
            <person name="Baumann P."/>
            <person name="Niki H."/>
            <person name="Regev A."/>
            <person name="Nusbaum C."/>
        </authorList>
    </citation>
    <scope>NUCLEOTIDE SEQUENCE [LARGE SCALE GENOMIC DNA]</scope>
    <source>
        <strain evidence="5">yFS275 / FY16936</strain>
    </source>
</reference>
<organism evidence="3 5">
    <name type="scientific">Schizosaccharomyces japonicus (strain yFS275 / FY16936)</name>
    <name type="common">Fission yeast</name>
    <dbReference type="NCBI Taxonomy" id="402676"/>
    <lineage>
        <taxon>Eukaryota</taxon>
        <taxon>Fungi</taxon>
        <taxon>Dikarya</taxon>
        <taxon>Ascomycota</taxon>
        <taxon>Taphrinomycotina</taxon>
        <taxon>Schizosaccharomycetes</taxon>
        <taxon>Schizosaccharomycetales</taxon>
        <taxon>Schizosaccharomycetaceae</taxon>
        <taxon>Schizosaccharomyces</taxon>
    </lineage>
</organism>
<dbReference type="Proteomes" id="UP000001744">
    <property type="component" value="Unassembled WGS sequence"/>
</dbReference>
<dbReference type="EMBL" id="KE651167">
    <property type="protein sequence ID" value="EEB08797.1"/>
    <property type="molecule type" value="Genomic_DNA"/>
</dbReference>
<name>B6K5J3_SCHJY</name>
<dbReference type="HOGENOM" id="CLU_921836_0_0_1"/>
<protein>
    <submittedName>
        <fullName evidence="3">Fungal protein</fullName>
    </submittedName>
</protein>
<dbReference type="VEuPathDB" id="FungiDB:SJAG_03966"/>
<proteinExistence type="predicted"/>
<dbReference type="GO" id="GO:0005684">
    <property type="term" value="C:U2-type spliceosomal complex"/>
    <property type="evidence" value="ECO:0007669"/>
    <property type="project" value="EnsemblFungi"/>
</dbReference>
<gene>
    <name evidence="4" type="primary">saf2</name>
    <name evidence="3" type="ORF">SJAG_03966</name>
</gene>
<dbReference type="eggNOG" id="ENOG502RXNF">
    <property type="taxonomic scope" value="Eukaryota"/>
</dbReference>
<dbReference type="AlphaFoldDB" id="B6K5J3"/>
<keyword evidence="5" id="KW-1185">Reference proteome</keyword>
<feature type="compositionally biased region" description="Polar residues" evidence="2">
    <location>
        <begin position="73"/>
        <end position="82"/>
    </location>
</feature>
<evidence type="ECO:0000256" key="1">
    <source>
        <dbReference type="SAM" id="Coils"/>
    </source>
</evidence>
<dbReference type="RefSeq" id="XP_002175090.1">
    <property type="nucleotide sequence ID" value="XM_002175054.2"/>
</dbReference>
<keyword evidence="1" id="KW-0175">Coiled coil</keyword>
<evidence type="ECO:0000256" key="2">
    <source>
        <dbReference type="SAM" id="MobiDB-lite"/>
    </source>
</evidence>
<feature type="coiled-coil region" evidence="1">
    <location>
        <begin position="252"/>
        <end position="283"/>
    </location>
</feature>
<dbReference type="Gene3D" id="2.20.70.10">
    <property type="match status" value="1"/>
</dbReference>
<sequence>MNNGAETAPEITYAVIKPANADGFMINERAMEQTNNNSPRSERGYNSELAKKPTKNESSFAPPLPDEPVPKLEQSQANQSETELLKNGTGIVLPVPKMNGRMNSPSFSEESTLNNADLSAPPLPDEPIPQTEAETQPPLPDEPVPVSESTEKPRMAWSADGQVAAIWDDATEAYYFWDKRTNTTSWENPLDEKQEEDQEDYTSVVRLSKLTGKFIRPEATPETQSEPQKAYKHMEQFFDVKGHLQEHNGKSLLEERRNKRYTRKEMAELKRKAKERKERKRRALFDISSDDIDFRRRKIIRY</sequence>